<keyword evidence="1 3" id="KW-0210">Decarboxylase</keyword>
<dbReference type="InterPro" id="IPR032465">
    <property type="entry name" value="ACMSD"/>
</dbReference>
<evidence type="ECO:0000313" key="5">
    <source>
        <dbReference type="EMBL" id="KAF2723328.1"/>
    </source>
</evidence>
<gene>
    <name evidence="5" type="ORF">K431DRAFT_283133</name>
</gene>
<dbReference type="PANTHER" id="PTHR21240">
    <property type="entry name" value="2-AMINO-3-CARBOXYLMUCONATE-6-SEMIALDEHYDE DECARBOXYLASE"/>
    <property type="match status" value="1"/>
</dbReference>
<evidence type="ECO:0000256" key="1">
    <source>
        <dbReference type="ARBA" id="ARBA00022793"/>
    </source>
</evidence>
<evidence type="ECO:0000313" key="6">
    <source>
        <dbReference type="Proteomes" id="UP000799441"/>
    </source>
</evidence>
<reference evidence="5" key="1">
    <citation type="journal article" date="2020" name="Stud. Mycol.">
        <title>101 Dothideomycetes genomes: a test case for predicting lifestyles and emergence of pathogens.</title>
        <authorList>
            <person name="Haridas S."/>
            <person name="Albert R."/>
            <person name="Binder M."/>
            <person name="Bloem J."/>
            <person name="Labutti K."/>
            <person name="Salamov A."/>
            <person name="Andreopoulos B."/>
            <person name="Baker S."/>
            <person name="Barry K."/>
            <person name="Bills G."/>
            <person name="Bluhm B."/>
            <person name="Cannon C."/>
            <person name="Castanera R."/>
            <person name="Culley D."/>
            <person name="Daum C."/>
            <person name="Ezra D."/>
            <person name="Gonzalez J."/>
            <person name="Henrissat B."/>
            <person name="Kuo A."/>
            <person name="Liang C."/>
            <person name="Lipzen A."/>
            <person name="Lutzoni F."/>
            <person name="Magnuson J."/>
            <person name="Mondo S."/>
            <person name="Nolan M."/>
            <person name="Ohm R."/>
            <person name="Pangilinan J."/>
            <person name="Park H.-J."/>
            <person name="Ramirez L."/>
            <person name="Alfaro M."/>
            <person name="Sun H."/>
            <person name="Tritt A."/>
            <person name="Yoshinaga Y."/>
            <person name="Zwiers L.-H."/>
            <person name="Turgeon B."/>
            <person name="Goodwin S."/>
            <person name="Spatafora J."/>
            <person name="Crous P."/>
            <person name="Grigoriev I."/>
        </authorList>
    </citation>
    <scope>NUCLEOTIDE SEQUENCE</scope>
    <source>
        <strain evidence="5">CBS 116435</strain>
    </source>
</reference>
<dbReference type="Pfam" id="PF04909">
    <property type="entry name" value="Amidohydro_2"/>
    <property type="match status" value="1"/>
</dbReference>
<dbReference type="InterPro" id="IPR006680">
    <property type="entry name" value="Amidohydro-rel"/>
</dbReference>
<dbReference type="OrthoDB" id="432010at2759"/>
<dbReference type="GO" id="GO:0016787">
    <property type="term" value="F:hydrolase activity"/>
    <property type="evidence" value="ECO:0007669"/>
    <property type="project" value="UniProtKB-KW"/>
</dbReference>
<evidence type="ECO:0000259" key="4">
    <source>
        <dbReference type="Pfam" id="PF04909"/>
    </source>
</evidence>
<dbReference type="GO" id="GO:0016831">
    <property type="term" value="F:carboxy-lyase activity"/>
    <property type="evidence" value="ECO:0007669"/>
    <property type="project" value="UniProtKB-KW"/>
</dbReference>
<dbReference type="AlphaFoldDB" id="A0A9P4US21"/>
<keyword evidence="2 3" id="KW-0456">Lyase</keyword>
<comment type="caution">
    <text evidence="5">The sequence shown here is derived from an EMBL/GenBank/DDBJ whole genome shotgun (WGS) entry which is preliminary data.</text>
</comment>
<evidence type="ECO:0000256" key="3">
    <source>
        <dbReference type="RuleBase" id="RU366045"/>
    </source>
</evidence>
<dbReference type="GO" id="GO:0019748">
    <property type="term" value="P:secondary metabolic process"/>
    <property type="evidence" value="ECO:0007669"/>
    <property type="project" value="TreeGrafter"/>
</dbReference>
<dbReference type="EMBL" id="MU003777">
    <property type="protein sequence ID" value="KAF2723328.1"/>
    <property type="molecule type" value="Genomic_DNA"/>
</dbReference>
<accession>A0A9P4US21</accession>
<protein>
    <submittedName>
        <fullName evidence="5">Metal-dependent hydrolase</fullName>
    </submittedName>
</protein>
<proteinExistence type="inferred from homology"/>
<evidence type="ECO:0000256" key="2">
    <source>
        <dbReference type="ARBA" id="ARBA00023239"/>
    </source>
</evidence>
<name>A0A9P4US21_9PEZI</name>
<dbReference type="SUPFAM" id="SSF51556">
    <property type="entry name" value="Metallo-dependent hydrolases"/>
    <property type="match status" value="1"/>
</dbReference>
<comment type="similarity">
    <text evidence="3">Belongs to the metallo-dependent hydrolases superfamily.</text>
</comment>
<dbReference type="Proteomes" id="UP000799441">
    <property type="component" value="Unassembled WGS sequence"/>
</dbReference>
<sequence length="325" mass="36214">MTPPLITLEEHYISPHIQDELKALGKRDPYAGFPPAALNQLYDLGEGRVRDLDAGGIQLQVISHSAIDGSPEAVRAANDHLAAACNKHPDRLAAFAKLPMEDPAAAAEELARCVRQHHFLGALINNHSNGVFYDDERFLPVFSCAEELDVPLYLHPTFAADDAMPHYKGNFSEMAAISMSAWGWGWHSETALHFLRLWASGLFDKHPKLKIVLGHMGEMLPYQLDRIIAGSARWCSAKRDLRTVWKENVWVTMSGMFSQAPLACLLKACSIDRIMYSVDYPQSKNEAGLAFIKEIEKEGILSEEDLDAVCWANAEKLLKIKAIHN</sequence>
<keyword evidence="6" id="KW-1185">Reference proteome</keyword>
<feature type="domain" description="Amidohydrolase-related" evidence="4">
    <location>
        <begin position="58"/>
        <end position="319"/>
    </location>
</feature>
<keyword evidence="5" id="KW-0378">Hydrolase</keyword>
<dbReference type="PANTHER" id="PTHR21240:SF30">
    <property type="entry name" value="AMIDOHYDROLASE-RELATED DOMAIN-CONTAINING PROTEIN-RELATED"/>
    <property type="match status" value="1"/>
</dbReference>
<dbReference type="Gene3D" id="3.20.20.140">
    <property type="entry name" value="Metal-dependent hydrolases"/>
    <property type="match status" value="1"/>
</dbReference>
<dbReference type="InterPro" id="IPR032466">
    <property type="entry name" value="Metal_Hydrolase"/>
</dbReference>
<organism evidence="5 6">
    <name type="scientific">Polychaeton citri CBS 116435</name>
    <dbReference type="NCBI Taxonomy" id="1314669"/>
    <lineage>
        <taxon>Eukaryota</taxon>
        <taxon>Fungi</taxon>
        <taxon>Dikarya</taxon>
        <taxon>Ascomycota</taxon>
        <taxon>Pezizomycotina</taxon>
        <taxon>Dothideomycetes</taxon>
        <taxon>Dothideomycetidae</taxon>
        <taxon>Capnodiales</taxon>
        <taxon>Capnodiaceae</taxon>
        <taxon>Polychaeton</taxon>
    </lineage>
</organism>
<dbReference type="GO" id="GO:0005829">
    <property type="term" value="C:cytosol"/>
    <property type="evidence" value="ECO:0007669"/>
    <property type="project" value="TreeGrafter"/>
</dbReference>